<dbReference type="NCBIfam" id="TIGR04056">
    <property type="entry name" value="OMP_RagA_SusC"/>
    <property type="match status" value="1"/>
</dbReference>
<accession>A0AAU9CPZ1</accession>
<dbReference type="Pfam" id="PF07715">
    <property type="entry name" value="Plug"/>
    <property type="match status" value="1"/>
</dbReference>
<dbReference type="AlphaFoldDB" id="A0AAU9CPZ1"/>
<name>A0AAU9CPZ1_9BACT</name>
<dbReference type="EMBL" id="AP025314">
    <property type="protein sequence ID" value="BDD10128.1"/>
    <property type="molecule type" value="Genomic_DNA"/>
</dbReference>
<dbReference type="InterPro" id="IPR036942">
    <property type="entry name" value="Beta-barrel_TonB_sf"/>
</dbReference>
<dbReference type="Gene3D" id="2.170.130.10">
    <property type="entry name" value="TonB-dependent receptor, plug domain"/>
    <property type="match status" value="1"/>
</dbReference>
<evidence type="ECO:0000313" key="5">
    <source>
        <dbReference type="EMBL" id="BDD10128.1"/>
    </source>
</evidence>
<keyword evidence="2" id="KW-0472">Membrane</keyword>
<dbReference type="InterPro" id="IPR023997">
    <property type="entry name" value="TonB-dep_OMP_SusC/RagA_CS"/>
</dbReference>
<dbReference type="InterPro" id="IPR037066">
    <property type="entry name" value="Plug_dom_sf"/>
</dbReference>
<dbReference type="KEGG" id="fax:FUAX_25600"/>
<keyword evidence="6" id="KW-1185">Reference proteome</keyword>
<proteinExistence type="predicted"/>
<dbReference type="GO" id="GO:0009279">
    <property type="term" value="C:cell outer membrane"/>
    <property type="evidence" value="ECO:0007669"/>
    <property type="project" value="UniProtKB-SubCell"/>
</dbReference>
<dbReference type="SUPFAM" id="SSF56935">
    <property type="entry name" value="Porins"/>
    <property type="match status" value="1"/>
</dbReference>
<keyword evidence="3" id="KW-0998">Cell outer membrane</keyword>
<evidence type="ECO:0000256" key="1">
    <source>
        <dbReference type="ARBA" id="ARBA00004442"/>
    </source>
</evidence>
<evidence type="ECO:0000313" key="6">
    <source>
        <dbReference type="Proteomes" id="UP001348817"/>
    </source>
</evidence>
<organism evidence="5 6">
    <name type="scientific">Fulvitalea axinellae</name>
    <dbReference type="NCBI Taxonomy" id="1182444"/>
    <lineage>
        <taxon>Bacteria</taxon>
        <taxon>Pseudomonadati</taxon>
        <taxon>Bacteroidota</taxon>
        <taxon>Cytophagia</taxon>
        <taxon>Cytophagales</taxon>
        <taxon>Persicobacteraceae</taxon>
        <taxon>Fulvitalea</taxon>
    </lineage>
</organism>
<evidence type="ECO:0000256" key="2">
    <source>
        <dbReference type="ARBA" id="ARBA00023136"/>
    </source>
</evidence>
<dbReference type="InterPro" id="IPR012910">
    <property type="entry name" value="Plug_dom"/>
</dbReference>
<evidence type="ECO:0000256" key="3">
    <source>
        <dbReference type="ARBA" id="ARBA00023237"/>
    </source>
</evidence>
<dbReference type="SUPFAM" id="SSF49464">
    <property type="entry name" value="Carboxypeptidase regulatory domain-like"/>
    <property type="match status" value="1"/>
</dbReference>
<feature type="domain" description="TonB-dependent receptor plug" evidence="4">
    <location>
        <begin position="79"/>
        <end position="186"/>
    </location>
</feature>
<dbReference type="NCBIfam" id="TIGR04057">
    <property type="entry name" value="SusC_RagA_signa"/>
    <property type="match status" value="1"/>
</dbReference>
<comment type="subcellular location">
    <subcellularLocation>
        <location evidence="1">Cell outer membrane</location>
    </subcellularLocation>
</comment>
<dbReference type="Proteomes" id="UP001348817">
    <property type="component" value="Chromosome"/>
</dbReference>
<reference evidence="5 6" key="1">
    <citation type="submission" date="2021-12" db="EMBL/GenBank/DDBJ databases">
        <title>Genome sequencing of bacteria with rrn-lacking chromosome and rrn-plasmid.</title>
        <authorList>
            <person name="Anda M."/>
            <person name="Iwasaki W."/>
        </authorList>
    </citation>
    <scope>NUCLEOTIDE SEQUENCE [LARGE SCALE GENOMIC DNA]</scope>
    <source>
        <strain evidence="5 6">DSM 100852</strain>
    </source>
</reference>
<dbReference type="Gene3D" id="2.40.170.20">
    <property type="entry name" value="TonB-dependent receptor, beta-barrel domain"/>
    <property type="match status" value="1"/>
</dbReference>
<sequence>MPGVNIIAEGSRKILTTDADGQFNVLALPGDFLRFTFVGYFERFLRVTEPLTDVRVVMNTALEELDEVLVLGYSETRRSDLTGAVSPVKSENLNKNVSSNVTNMLIGQVAGLQVWPGGWAPGSGGQVQIRGGGGVGSASSPLWVVDGFPMSGNPLNNLNPEDIETIEILKDASATAIYGASAGNGVVLVTTKRGEFKSLKVNYSLKLTSQKLGPVPEMLDPEEYMLESNAIGKELWLIENKIGVYGPNTEADILAKGIDPFKPKYSELYIRNFQGGTDWLDEMIRLGIVEEHNLSVSGGGKRTRVMGSLSYYKQAGVIIKSGYERWLGRLNFDHHFSDSWQAEFRMSAKYSEKPGIKITDEVFQGSGTVNGALLFSPLLPIYDENGEFSVMPERPHQPNPVSLFEIQNDATGINFNNFGRVTWSPIEGLKTKVSFGLNSTTSETRYLLPTTTYLGKVQNGMARWTESKVNNISFDFSSTYTGETTSGDEYGIMAGYAFQKVRWENIKAFKNNLGKNEVSWWMLEKGTIDGQEFEIGAWERTLASLFTRFNYTFRERYLLTMTMRFDGSSKFSESNRFALFPSMALAWKVGDEDFLKNWKALSSLKLRLGVGQVGDEGISGSYKTLYYEDDAYVIGEERQVGSVVFQSGNPDLRWEVSTEVNFGMDFSFFDNRVNGSLDVYTKWVDGLLAYAEPQSWEERGLKPYNIGSTVSRGFELAINTVNINKGGFRWNSSFNIFGYEDYWRKMDEQIAKKNYQSDSDPLYPHFYYESDGLVMPGEELPHMPSAVPGDVKLKDINADGKLDHHDMINGGNSQPDFQLGFGNEFYWKNFDLKVYTYGKFGFVRTNNVALTFTTRVDKLYSVGANRSVDIKDRWNSENQTSEMPSGMLSRYGYGDYFDENISFLRIRNITLGYTLPEGKIKGIRNLRLYLDLSNPDFVTNYKGLDPEFDGNGQYPSQRSYTLGLNLSL</sequence>
<evidence type="ECO:0000259" key="4">
    <source>
        <dbReference type="Pfam" id="PF07715"/>
    </source>
</evidence>
<protein>
    <submittedName>
        <fullName evidence="5">SusC/RagA family TonB-linked outer membrane protein</fullName>
    </submittedName>
</protein>
<gene>
    <name evidence="5" type="ORF">FUAX_25600</name>
</gene>
<dbReference type="InterPro" id="IPR023996">
    <property type="entry name" value="TonB-dep_OMP_SusC/RagA"/>
</dbReference>
<dbReference type="InterPro" id="IPR008969">
    <property type="entry name" value="CarboxyPept-like_regulatory"/>
</dbReference>